<evidence type="ECO:0000313" key="1">
    <source>
        <dbReference type="EMBL" id="KAK0752249.1"/>
    </source>
</evidence>
<organism evidence="1 2">
    <name type="scientific">Schizothecium vesticola</name>
    <dbReference type="NCBI Taxonomy" id="314040"/>
    <lineage>
        <taxon>Eukaryota</taxon>
        <taxon>Fungi</taxon>
        <taxon>Dikarya</taxon>
        <taxon>Ascomycota</taxon>
        <taxon>Pezizomycotina</taxon>
        <taxon>Sordariomycetes</taxon>
        <taxon>Sordariomycetidae</taxon>
        <taxon>Sordariales</taxon>
        <taxon>Schizotheciaceae</taxon>
        <taxon>Schizothecium</taxon>
    </lineage>
</organism>
<evidence type="ECO:0000313" key="2">
    <source>
        <dbReference type="Proteomes" id="UP001172155"/>
    </source>
</evidence>
<dbReference type="Proteomes" id="UP001172155">
    <property type="component" value="Unassembled WGS sequence"/>
</dbReference>
<protein>
    <submittedName>
        <fullName evidence="1">Uncharacterized protein</fullName>
    </submittedName>
</protein>
<reference evidence="1" key="1">
    <citation type="submission" date="2023-06" db="EMBL/GenBank/DDBJ databases">
        <title>Genome-scale phylogeny and comparative genomics of the fungal order Sordariales.</title>
        <authorList>
            <consortium name="Lawrence Berkeley National Laboratory"/>
            <person name="Hensen N."/>
            <person name="Bonometti L."/>
            <person name="Westerberg I."/>
            <person name="Brannstrom I.O."/>
            <person name="Guillou S."/>
            <person name="Cros-Aarteil S."/>
            <person name="Calhoun S."/>
            <person name="Haridas S."/>
            <person name="Kuo A."/>
            <person name="Mondo S."/>
            <person name="Pangilinan J."/>
            <person name="Riley R."/>
            <person name="LaButti K."/>
            <person name="Andreopoulos B."/>
            <person name="Lipzen A."/>
            <person name="Chen C."/>
            <person name="Yanf M."/>
            <person name="Daum C."/>
            <person name="Ng V."/>
            <person name="Clum A."/>
            <person name="Steindorff A."/>
            <person name="Ohm R."/>
            <person name="Martin F."/>
            <person name="Silar P."/>
            <person name="Natvig D."/>
            <person name="Lalanne C."/>
            <person name="Gautier V."/>
            <person name="Ament-velasquez S.L."/>
            <person name="Kruys A."/>
            <person name="Hutchinson M.I."/>
            <person name="Powell A.J."/>
            <person name="Barry K."/>
            <person name="Miller A.N."/>
            <person name="Grigoriev I.V."/>
            <person name="Debuchy R."/>
            <person name="Gladieux P."/>
            <person name="Thoren M.H."/>
            <person name="Johannesson H."/>
        </authorList>
    </citation>
    <scope>NUCLEOTIDE SEQUENCE</scope>
    <source>
        <strain evidence="1">SMH3187-1</strain>
    </source>
</reference>
<accession>A0AA40KAP4</accession>
<dbReference type="EMBL" id="JAUKUD010000002">
    <property type="protein sequence ID" value="KAK0752249.1"/>
    <property type="molecule type" value="Genomic_DNA"/>
</dbReference>
<gene>
    <name evidence="1" type="ORF">B0T18DRAFT_86736</name>
</gene>
<name>A0AA40KAP4_9PEZI</name>
<dbReference type="AlphaFoldDB" id="A0AA40KAP4"/>
<keyword evidence="2" id="KW-1185">Reference proteome</keyword>
<sequence>MSPTATQANNDLFDEASEYCFQPLSQAPDRRAIAARRRGPRSVASLPFAVLLLLPSPSNSLRQTDDLQRGRREAGRTSTFVVVVQVDARDQRWRFVEGRAAPSANHWFRRHPSALSSLAESRTLVGHAAGKRQKMRGAGRQTRRCVASEADLALCGDCPLSPCLTRAQLGDEWAGCVGGERGRVCGRAPLFRCRATTMSSKTHRDGEASLGRALPGDIRQGRSWRAPFRGIFHVMHVDLGPAVDQDIMGCWTRRERDTHRFIQPGCDLGRYRGRNRRRESGRIHNGNLTRCCRLVSHASGRVPSSRGHGINESEAGGWRLGSGEGIYW</sequence>
<proteinExistence type="predicted"/>
<comment type="caution">
    <text evidence="1">The sequence shown here is derived from an EMBL/GenBank/DDBJ whole genome shotgun (WGS) entry which is preliminary data.</text>
</comment>